<accession>A0A9K3EGD2</accession>
<dbReference type="AlphaFoldDB" id="A0A9K3EGD2"/>
<sequence length="49" mass="5557">MMCILLKMIIWCKGHLPMGACIAAASTSFGRTYACIFQNKRFISQMLQQ</sequence>
<reference evidence="1" key="2">
    <citation type="submission" date="2020-06" db="EMBL/GenBank/DDBJ databases">
        <title>Helianthus annuus Genome sequencing and assembly Release 2.</title>
        <authorList>
            <person name="Gouzy J."/>
            <person name="Langlade N."/>
            <person name="Munos S."/>
        </authorList>
    </citation>
    <scope>NUCLEOTIDE SEQUENCE</scope>
    <source>
        <tissue evidence="1">Leaves</tissue>
    </source>
</reference>
<gene>
    <name evidence="1" type="ORF">HanXRQr2_Chr13g0579121</name>
</gene>
<proteinExistence type="predicted"/>
<dbReference type="Gramene" id="mRNA:HanXRQr2_Chr13g0579121">
    <property type="protein sequence ID" value="CDS:HanXRQr2_Chr13g0579121.1"/>
    <property type="gene ID" value="HanXRQr2_Chr13g0579121"/>
</dbReference>
<keyword evidence="2" id="KW-1185">Reference proteome</keyword>
<comment type="caution">
    <text evidence="1">The sequence shown here is derived from an EMBL/GenBank/DDBJ whole genome shotgun (WGS) entry which is preliminary data.</text>
</comment>
<dbReference type="Proteomes" id="UP000215914">
    <property type="component" value="Unassembled WGS sequence"/>
</dbReference>
<reference evidence="1" key="1">
    <citation type="journal article" date="2017" name="Nature">
        <title>The sunflower genome provides insights into oil metabolism, flowering and Asterid evolution.</title>
        <authorList>
            <person name="Badouin H."/>
            <person name="Gouzy J."/>
            <person name="Grassa C.J."/>
            <person name="Murat F."/>
            <person name="Staton S.E."/>
            <person name="Cottret L."/>
            <person name="Lelandais-Briere C."/>
            <person name="Owens G.L."/>
            <person name="Carrere S."/>
            <person name="Mayjonade B."/>
            <person name="Legrand L."/>
            <person name="Gill N."/>
            <person name="Kane N.C."/>
            <person name="Bowers J.E."/>
            <person name="Hubner S."/>
            <person name="Bellec A."/>
            <person name="Berard A."/>
            <person name="Berges H."/>
            <person name="Blanchet N."/>
            <person name="Boniface M.C."/>
            <person name="Brunel D."/>
            <person name="Catrice O."/>
            <person name="Chaidir N."/>
            <person name="Claudel C."/>
            <person name="Donnadieu C."/>
            <person name="Faraut T."/>
            <person name="Fievet G."/>
            <person name="Helmstetter N."/>
            <person name="King M."/>
            <person name="Knapp S.J."/>
            <person name="Lai Z."/>
            <person name="Le Paslier M.C."/>
            <person name="Lippi Y."/>
            <person name="Lorenzon L."/>
            <person name="Mandel J.R."/>
            <person name="Marage G."/>
            <person name="Marchand G."/>
            <person name="Marquand E."/>
            <person name="Bret-Mestries E."/>
            <person name="Morien E."/>
            <person name="Nambeesan S."/>
            <person name="Nguyen T."/>
            <person name="Pegot-Espagnet P."/>
            <person name="Pouilly N."/>
            <person name="Raftis F."/>
            <person name="Sallet E."/>
            <person name="Schiex T."/>
            <person name="Thomas J."/>
            <person name="Vandecasteele C."/>
            <person name="Vares D."/>
            <person name="Vear F."/>
            <person name="Vautrin S."/>
            <person name="Crespi M."/>
            <person name="Mangin B."/>
            <person name="Burke J.M."/>
            <person name="Salse J."/>
            <person name="Munos S."/>
            <person name="Vincourt P."/>
            <person name="Rieseberg L.H."/>
            <person name="Langlade N.B."/>
        </authorList>
    </citation>
    <scope>NUCLEOTIDE SEQUENCE</scope>
    <source>
        <tissue evidence="1">Leaves</tissue>
    </source>
</reference>
<dbReference type="EMBL" id="MNCJ02000328">
    <property type="protein sequence ID" value="KAF5772604.1"/>
    <property type="molecule type" value="Genomic_DNA"/>
</dbReference>
<evidence type="ECO:0000313" key="2">
    <source>
        <dbReference type="Proteomes" id="UP000215914"/>
    </source>
</evidence>
<organism evidence="1 2">
    <name type="scientific">Helianthus annuus</name>
    <name type="common">Common sunflower</name>
    <dbReference type="NCBI Taxonomy" id="4232"/>
    <lineage>
        <taxon>Eukaryota</taxon>
        <taxon>Viridiplantae</taxon>
        <taxon>Streptophyta</taxon>
        <taxon>Embryophyta</taxon>
        <taxon>Tracheophyta</taxon>
        <taxon>Spermatophyta</taxon>
        <taxon>Magnoliopsida</taxon>
        <taxon>eudicotyledons</taxon>
        <taxon>Gunneridae</taxon>
        <taxon>Pentapetalae</taxon>
        <taxon>asterids</taxon>
        <taxon>campanulids</taxon>
        <taxon>Asterales</taxon>
        <taxon>Asteraceae</taxon>
        <taxon>Asteroideae</taxon>
        <taxon>Heliantheae alliance</taxon>
        <taxon>Heliantheae</taxon>
        <taxon>Helianthus</taxon>
    </lineage>
</organism>
<protein>
    <submittedName>
        <fullName evidence="1">Uncharacterized protein</fullName>
    </submittedName>
</protein>
<evidence type="ECO:0000313" key="1">
    <source>
        <dbReference type="EMBL" id="KAF5772604.1"/>
    </source>
</evidence>
<name>A0A9K3EGD2_HELAN</name>